<protein>
    <submittedName>
        <fullName evidence="1">Uncharacterized protein</fullName>
    </submittedName>
</protein>
<keyword evidence="2" id="KW-1185">Reference proteome</keyword>
<sequence length="121" mass="12442">MALPDRPVHHWLVPLLAVPATVLGVVLLYYGQSALVPAMADGVENVCGAPDCALGIGVMLFVAGVASVLVAVLLAVLLGRSRARGGRTIGLRLALRDAGAVAACVLSGYVIVSVVLWWMIG</sequence>
<evidence type="ECO:0000313" key="1">
    <source>
        <dbReference type="EMBL" id="ASO19142.1"/>
    </source>
</evidence>
<dbReference type="RefSeq" id="WP_093940701.1">
    <property type="nucleotide sequence ID" value="NZ_CP022521.1"/>
</dbReference>
<gene>
    <name evidence="1" type="ORF">AHOG_07475</name>
</gene>
<name>A0A221W049_9PSEU</name>
<dbReference type="Proteomes" id="UP000204221">
    <property type="component" value="Chromosome"/>
</dbReference>
<dbReference type="OrthoDB" id="9933063at2"/>
<dbReference type="AlphaFoldDB" id="A0A221W049"/>
<organism evidence="1 2">
    <name type="scientific">Actinoalloteichus hoggarensis</name>
    <dbReference type="NCBI Taxonomy" id="1470176"/>
    <lineage>
        <taxon>Bacteria</taxon>
        <taxon>Bacillati</taxon>
        <taxon>Actinomycetota</taxon>
        <taxon>Actinomycetes</taxon>
        <taxon>Pseudonocardiales</taxon>
        <taxon>Pseudonocardiaceae</taxon>
        <taxon>Actinoalloteichus</taxon>
    </lineage>
</organism>
<proteinExistence type="predicted"/>
<evidence type="ECO:0000313" key="2">
    <source>
        <dbReference type="Proteomes" id="UP000204221"/>
    </source>
</evidence>
<accession>A0A221W049</accession>
<reference evidence="1 2" key="1">
    <citation type="submission" date="2017-07" db="EMBL/GenBank/DDBJ databases">
        <title>Complete genome sequence of Actinoalloteichus hoggarensis DSM 45943, type strain of Actinoalloteichus hoggarensis.</title>
        <authorList>
            <person name="Ruckert C."/>
            <person name="Nouioui I."/>
            <person name="Willmese J."/>
            <person name="van Wezel G."/>
            <person name="Klenk H.-P."/>
            <person name="Kalinowski J."/>
            <person name="Zotchev S.B."/>
        </authorList>
    </citation>
    <scope>NUCLEOTIDE SEQUENCE [LARGE SCALE GENOMIC DNA]</scope>
    <source>
        <strain evidence="1 2">DSM 45943</strain>
    </source>
</reference>
<dbReference type="EMBL" id="CP022521">
    <property type="protein sequence ID" value="ASO19142.1"/>
    <property type="molecule type" value="Genomic_DNA"/>
</dbReference>
<dbReference type="KEGG" id="ahg:AHOG_07475"/>